<evidence type="ECO:0000256" key="2">
    <source>
        <dbReference type="SAM" id="SignalP"/>
    </source>
</evidence>
<dbReference type="AlphaFoldDB" id="A0A6N9HQE5"/>
<feature type="signal peptide" evidence="2">
    <location>
        <begin position="1"/>
        <end position="19"/>
    </location>
</feature>
<comment type="caution">
    <text evidence="3">The sequence shown here is derived from an EMBL/GenBank/DDBJ whole genome shotgun (WGS) entry which is preliminary data.</text>
</comment>
<keyword evidence="2" id="KW-0732">Signal</keyword>
<feature type="chain" id="PRO_5026747280" evidence="2">
    <location>
        <begin position="20"/>
        <end position="499"/>
    </location>
</feature>
<sequence length="499" mass="51712">MVVLLSLAGLAGCASFYNAGNDKIAQGASKVFAEAGIGKALEAERAALVKNQAERQALVKRSQLALRDASLALMVDGPSASSTWGALASLAEERIVQIAGSADVRLGAGCGGSLGVARTEMQHAATNLLQMRSQLAIKMAAIKDAPEFSCTGQPTVLAPHLAADVELAAMVGLYDNLCIDSRKAAQCIAGLSAGSSGLLAQKRKELEDIAQAREGIATEVSNRRAQYKAALAQADKQEGAPGAAAQLAADLAQALEGLDKVQAKIGSVKSNPILSRLGEAGRLAALNEKKELLDGYIAALSGSKDKGTASQAQHRVLLVSQLVNRATGKAAPPTAGILMEAELTRQQAAAAQKRVERALESERIIKRQRDHLLDELDFLLDARANLAAARPACSGKPLHVALNSGSANPCSMLAAKALLSFSGAWTAGRVPLEQGEYLLVDQMELAALDESEAALAQTEGVVNAAMAQIVALHASGIKPEDIAALVQAISLPVIAARVK</sequence>
<protein>
    <submittedName>
        <fullName evidence="3">Uncharacterized protein</fullName>
    </submittedName>
</protein>
<name>A0A6N9HQE5_9BURK</name>
<reference evidence="3 4" key="1">
    <citation type="submission" date="2019-12" db="EMBL/GenBank/DDBJ databases">
        <title>Novel species isolated from a subtropical stream in China.</title>
        <authorList>
            <person name="Lu H."/>
        </authorList>
    </citation>
    <scope>NUCLEOTIDE SEQUENCE [LARGE SCALE GENOMIC DNA]</scope>
    <source>
        <strain evidence="3 4">DS3</strain>
    </source>
</reference>
<evidence type="ECO:0000313" key="4">
    <source>
        <dbReference type="Proteomes" id="UP000448575"/>
    </source>
</evidence>
<dbReference type="EMBL" id="WWCJ01000036">
    <property type="protein sequence ID" value="MYN05646.1"/>
    <property type="molecule type" value="Genomic_DNA"/>
</dbReference>
<feature type="coiled-coil region" evidence="1">
    <location>
        <begin position="217"/>
        <end position="264"/>
    </location>
</feature>
<keyword evidence="1" id="KW-0175">Coiled coil</keyword>
<evidence type="ECO:0000313" key="3">
    <source>
        <dbReference type="EMBL" id="MYN05646.1"/>
    </source>
</evidence>
<dbReference type="Proteomes" id="UP000448575">
    <property type="component" value="Unassembled WGS sequence"/>
</dbReference>
<dbReference type="RefSeq" id="WP_161028588.1">
    <property type="nucleotide sequence ID" value="NZ_WWCJ01000036.1"/>
</dbReference>
<gene>
    <name evidence="3" type="ORF">GTP41_26505</name>
</gene>
<keyword evidence="4" id="KW-1185">Reference proteome</keyword>
<accession>A0A6N9HQE5</accession>
<proteinExistence type="predicted"/>
<organism evidence="3 4">
    <name type="scientific">Pseudoduganella guangdongensis</name>
    <dbReference type="NCBI Taxonomy" id="2692179"/>
    <lineage>
        <taxon>Bacteria</taxon>
        <taxon>Pseudomonadati</taxon>
        <taxon>Pseudomonadota</taxon>
        <taxon>Betaproteobacteria</taxon>
        <taxon>Burkholderiales</taxon>
        <taxon>Oxalobacteraceae</taxon>
        <taxon>Telluria group</taxon>
        <taxon>Pseudoduganella</taxon>
    </lineage>
</organism>
<evidence type="ECO:0000256" key="1">
    <source>
        <dbReference type="SAM" id="Coils"/>
    </source>
</evidence>